<dbReference type="PROSITE" id="PS00671">
    <property type="entry name" value="D_2_HYDROXYACID_DH_3"/>
    <property type="match status" value="1"/>
</dbReference>
<organism evidence="4 5">
    <name type="scientific">Chelatococcus asaccharovorans</name>
    <dbReference type="NCBI Taxonomy" id="28210"/>
    <lineage>
        <taxon>Bacteria</taxon>
        <taxon>Pseudomonadati</taxon>
        <taxon>Pseudomonadota</taxon>
        <taxon>Alphaproteobacteria</taxon>
        <taxon>Hyphomicrobiales</taxon>
        <taxon>Chelatococcaceae</taxon>
        <taxon>Chelatococcus</taxon>
    </lineage>
</organism>
<comment type="caution">
    <text evidence="4">The sequence shown here is derived from an EMBL/GenBank/DDBJ whole genome shotgun (WGS) entry which is preliminary data.</text>
</comment>
<dbReference type="PANTHER" id="PTHR43333">
    <property type="entry name" value="2-HACID_DH_C DOMAIN-CONTAINING PROTEIN"/>
    <property type="match status" value="1"/>
</dbReference>
<dbReference type="InterPro" id="IPR036291">
    <property type="entry name" value="NAD(P)-bd_dom_sf"/>
</dbReference>
<dbReference type="GO" id="GO:0016616">
    <property type="term" value="F:oxidoreductase activity, acting on the CH-OH group of donors, NAD or NADP as acceptor"/>
    <property type="evidence" value="ECO:0007669"/>
    <property type="project" value="UniProtKB-ARBA"/>
</dbReference>
<evidence type="ECO:0000256" key="2">
    <source>
        <dbReference type="ARBA" id="ARBA00023027"/>
    </source>
</evidence>
<dbReference type="InterPro" id="IPR029753">
    <property type="entry name" value="D-isomer_DH_CS"/>
</dbReference>
<dbReference type="Proteomes" id="UP000248021">
    <property type="component" value="Unassembled WGS sequence"/>
</dbReference>
<dbReference type="PANTHER" id="PTHR43333:SF1">
    <property type="entry name" value="D-ISOMER SPECIFIC 2-HYDROXYACID DEHYDROGENASE NAD-BINDING DOMAIN-CONTAINING PROTEIN"/>
    <property type="match status" value="1"/>
</dbReference>
<feature type="domain" description="D-isomer specific 2-hydroxyacid dehydrogenase NAD-binding" evidence="3">
    <location>
        <begin position="102"/>
        <end position="271"/>
    </location>
</feature>
<protein>
    <submittedName>
        <fullName evidence="4">Glyoxylate/hydroxypyruvate reductase A</fullName>
    </submittedName>
</protein>
<evidence type="ECO:0000256" key="1">
    <source>
        <dbReference type="ARBA" id="ARBA00023002"/>
    </source>
</evidence>
<keyword evidence="1" id="KW-0560">Oxidoreductase</keyword>
<dbReference type="SUPFAM" id="SSF51735">
    <property type="entry name" value="NAD(P)-binding Rossmann-fold domains"/>
    <property type="match status" value="1"/>
</dbReference>
<dbReference type="AlphaFoldDB" id="A0A2V3TZQ7"/>
<dbReference type="InterPro" id="IPR006140">
    <property type="entry name" value="D-isomer_DH_NAD-bd"/>
</dbReference>
<dbReference type="CDD" id="cd12164">
    <property type="entry name" value="GDH_like_2"/>
    <property type="match status" value="1"/>
</dbReference>
<keyword evidence="2" id="KW-0520">NAD</keyword>
<dbReference type="Pfam" id="PF02826">
    <property type="entry name" value="2-Hacid_dh_C"/>
    <property type="match status" value="1"/>
</dbReference>
<name>A0A2V3TZQ7_9HYPH</name>
<sequence>MSLVIIRKTAPVAAWLDALACACPDLDVHVWPETGPIEDVEFVLTWAADRGVIARFPNLKGIFSLGAGVDHILSDPTVPTNLPVVRMIDPSLTRNMVQYVVLAALRHHRRWEEMLTNQRARRWQRPDVGPARIGILGMGELGQACARQFLSLGYAVSGWSRRGRPVEGVEVFAGDDGLFACLAQSDILVSLLPQTAATENLLDRSTLGQLPQGAYLINAGRGEHLVEADFLALLDAGHLAGAALDVFWQEPLPPEHPFWTHPAITVTPHAASWTVPATAAAQVAQAIEALRNGKPPRGLVDRTTGY</sequence>
<reference evidence="4 5" key="1">
    <citation type="submission" date="2018-05" db="EMBL/GenBank/DDBJ databases">
        <title>Genomic Encyclopedia of Type Strains, Phase IV (KMG-IV): sequencing the most valuable type-strain genomes for metagenomic binning, comparative biology and taxonomic classification.</title>
        <authorList>
            <person name="Goeker M."/>
        </authorList>
    </citation>
    <scope>NUCLEOTIDE SEQUENCE [LARGE SCALE GENOMIC DNA]</scope>
    <source>
        <strain evidence="4 5">DSM 6462</strain>
    </source>
</reference>
<dbReference type="OrthoDB" id="9787219at2"/>
<dbReference type="GO" id="GO:0051287">
    <property type="term" value="F:NAD binding"/>
    <property type="evidence" value="ECO:0007669"/>
    <property type="project" value="InterPro"/>
</dbReference>
<accession>A0A2V3TZQ7</accession>
<keyword evidence="5" id="KW-1185">Reference proteome</keyword>
<keyword evidence="4" id="KW-0670">Pyruvate</keyword>
<evidence type="ECO:0000313" key="5">
    <source>
        <dbReference type="Proteomes" id="UP000248021"/>
    </source>
</evidence>
<evidence type="ECO:0000313" key="4">
    <source>
        <dbReference type="EMBL" id="PXW54617.1"/>
    </source>
</evidence>
<evidence type="ECO:0000259" key="3">
    <source>
        <dbReference type="Pfam" id="PF02826"/>
    </source>
</evidence>
<dbReference type="SUPFAM" id="SSF52283">
    <property type="entry name" value="Formate/glycerate dehydrogenase catalytic domain-like"/>
    <property type="match status" value="1"/>
</dbReference>
<gene>
    <name evidence="4" type="ORF">C7450_111148</name>
</gene>
<dbReference type="EMBL" id="QJJK01000011">
    <property type="protein sequence ID" value="PXW54617.1"/>
    <property type="molecule type" value="Genomic_DNA"/>
</dbReference>
<dbReference type="Gene3D" id="3.40.50.720">
    <property type="entry name" value="NAD(P)-binding Rossmann-like Domain"/>
    <property type="match status" value="2"/>
</dbReference>
<proteinExistence type="predicted"/>
<dbReference type="RefSeq" id="WP_110377079.1">
    <property type="nucleotide sequence ID" value="NZ_JAHBRY010000001.1"/>
</dbReference>